<dbReference type="OrthoDB" id="6026353at2"/>
<reference evidence="2 3" key="1">
    <citation type="submission" date="2019-06" db="EMBL/GenBank/DDBJ databases">
        <title>Lysobacter alkalisoli sp. nov. isolated from saline-alkali soil.</title>
        <authorList>
            <person name="Sun J.-Q."/>
            <person name="Xu L."/>
        </authorList>
    </citation>
    <scope>NUCLEOTIDE SEQUENCE [LARGE SCALE GENOMIC DNA]</scope>
    <source>
        <strain evidence="2 3">SJ-36</strain>
    </source>
</reference>
<proteinExistence type="predicted"/>
<dbReference type="RefSeq" id="WP_141624778.1">
    <property type="nucleotide sequence ID" value="NZ_CP041242.1"/>
</dbReference>
<keyword evidence="3" id="KW-1185">Reference proteome</keyword>
<dbReference type="Proteomes" id="UP000317199">
    <property type="component" value="Chromosome"/>
</dbReference>
<protein>
    <submittedName>
        <fullName evidence="2">Uncharacterized protein</fullName>
    </submittedName>
</protein>
<evidence type="ECO:0000256" key="1">
    <source>
        <dbReference type="SAM" id="MobiDB-lite"/>
    </source>
</evidence>
<gene>
    <name evidence="2" type="ORF">FKV23_16095</name>
</gene>
<feature type="region of interest" description="Disordered" evidence="1">
    <location>
        <begin position="1"/>
        <end position="55"/>
    </location>
</feature>
<dbReference type="EMBL" id="CP041242">
    <property type="protein sequence ID" value="QDH71446.1"/>
    <property type="molecule type" value="Genomic_DNA"/>
</dbReference>
<organism evidence="2 3">
    <name type="scientific">Marilutibacter alkalisoli</name>
    <dbReference type="NCBI Taxonomy" id="2591633"/>
    <lineage>
        <taxon>Bacteria</taxon>
        <taxon>Pseudomonadati</taxon>
        <taxon>Pseudomonadota</taxon>
        <taxon>Gammaproteobacteria</taxon>
        <taxon>Lysobacterales</taxon>
        <taxon>Lysobacteraceae</taxon>
        <taxon>Marilutibacter</taxon>
    </lineage>
</organism>
<sequence>MNATSNVHTLNRPRDDRRNVNNNTPQVRHPYPSRDFGVGYGRSSGYATGRSYTGRTFTPLYACA</sequence>
<dbReference type="KEGG" id="lyj:FKV23_16095"/>
<dbReference type="AlphaFoldDB" id="A0A514BVP3"/>
<evidence type="ECO:0000313" key="2">
    <source>
        <dbReference type="EMBL" id="QDH71446.1"/>
    </source>
</evidence>
<name>A0A514BVP3_9GAMM</name>
<accession>A0A514BVP3</accession>
<evidence type="ECO:0000313" key="3">
    <source>
        <dbReference type="Proteomes" id="UP000317199"/>
    </source>
</evidence>